<feature type="domain" description="Radical SAM core" evidence="6">
    <location>
        <begin position="28"/>
        <end position="261"/>
    </location>
</feature>
<keyword evidence="5" id="KW-0411">Iron-sulfur</keyword>
<reference evidence="7 8" key="1">
    <citation type="journal article" date="2014" name="Antonie Van Leeuwenhoek">
        <title>Hyphomonas beringensis sp. nov. and Hyphomonas chukchiensis sp. nov., isolated from surface seawater of the Bering Sea and Chukchi Sea.</title>
        <authorList>
            <person name="Li C."/>
            <person name="Lai Q."/>
            <person name="Li G."/>
            <person name="Dong C."/>
            <person name="Wang J."/>
            <person name="Liao Y."/>
            <person name="Shao Z."/>
        </authorList>
    </citation>
    <scope>NUCLEOTIDE SEQUENCE [LARGE SCALE GENOMIC DNA]</scope>
    <source>
        <strain evidence="7 8">MHS-2</strain>
    </source>
</reference>
<name>A0A059FCL8_9PROT</name>
<dbReference type="InterPro" id="IPR013785">
    <property type="entry name" value="Aldolase_TIM"/>
</dbReference>
<evidence type="ECO:0000313" key="8">
    <source>
        <dbReference type="Proteomes" id="UP000025171"/>
    </source>
</evidence>
<keyword evidence="4" id="KW-0408">Iron</keyword>
<gene>
    <name evidence="7" type="ORF">HJO_15553</name>
</gene>
<dbReference type="GO" id="GO:0003824">
    <property type="term" value="F:catalytic activity"/>
    <property type="evidence" value="ECO:0007669"/>
    <property type="project" value="InterPro"/>
</dbReference>
<dbReference type="PROSITE" id="PS51918">
    <property type="entry name" value="RADICAL_SAM"/>
    <property type="match status" value="1"/>
</dbReference>
<keyword evidence="2" id="KW-0949">S-adenosyl-L-methionine</keyword>
<dbReference type="GO" id="GO:0051536">
    <property type="term" value="F:iron-sulfur cluster binding"/>
    <property type="evidence" value="ECO:0007669"/>
    <property type="project" value="UniProtKB-KW"/>
</dbReference>
<sequence length="315" mass="34032">MAHTIFPREKFSDPRLTAKGDARASVAWHGLKTLWLNTGTLCNIECANCYIKSSPSNDSLVYLRLADVTPFLDEIDALGEGAKEIGITGGEPFMCPEILAIMGAVLERGHRLLVLTNAMRPMMRPRIQAGLEPLHERFGDRLTLRVSLDSHDAALHDAERGAGAFDEAVKGLSWLAARRFNVALAGRMALHEDEADAREAYGQFASRIGLRLEPSNPAQLVLFPEMIAQDDPPEITTACWQILGKDPADIMCASQRMVIRRKGAAQATVTACTLLVEDTAFELGSTLAEATAAPVSLNHAWCASFCVLGGGSCSA</sequence>
<evidence type="ECO:0000256" key="1">
    <source>
        <dbReference type="ARBA" id="ARBA00001966"/>
    </source>
</evidence>
<dbReference type="EMBL" id="ARYK01000010">
    <property type="protein sequence ID" value="KCZ88291.1"/>
    <property type="molecule type" value="Genomic_DNA"/>
</dbReference>
<dbReference type="PANTHER" id="PTHR11228">
    <property type="entry name" value="RADICAL SAM DOMAIN PROTEIN"/>
    <property type="match status" value="1"/>
</dbReference>
<dbReference type="Gene3D" id="3.20.20.70">
    <property type="entry name" value="Aldolase class I"/>
    <property type="match status" value="1"/>
</dbReference>
<dbReference type="Proteomes" id="UP000025171">
    <property type="component" value="Unassembled WGS sequence"/>
</dbReference>
<comment type="caution">
    <text evidence="7">The sequence shown here is derived from an EMBL/GenBank/DDBJ whole genome shotgun (WGS) entry which is preliminary data.</text>
</comment>
<protein>
    <submittedName>
        <fullName evidence="7">Radical SAM domain-containing protein</fullName>
    </submittedName>
</protein>
<dbReference type="STRING" id="1280950.HJO_15553"/>
<dbReference type="InterPro" id="IPR007197">
    <property type="entry name" value="rSAM"/>
</dbReference>
<dbReference type="PANTHER" id="PTHR11228:SF7">
    <property type="entry name" value="PQQA PEPTIDE CYCLASE"/>
    <property type="match status" value="1"/>
</dbReference>
<dbReference type="GO" id="GO:0046872">
    <property type="term" value="F:metal ion binding"/>
    <property type="evidence" value="ECO:0007669"/>
    <property type="project" value="UniProtKB-KW"/>
</dbReference>
<keyword evidence="3" id="KW-0479">Metal-binding</keyword>
<dbReference type="InterPro" id="IPR058240">
    <property type="entry name" value="rSAM_sf"/>
</dbReference>
<accession>A0A059FCL8</accession>
<evidence type="ECO:0000256" key="2">
    <source>
        <dbReference type="ARBA" id="ARBA00022691"/>
    </source>
</evidence>
<evidence type="ECO:0000313" key="7">
    <source>
        <dbReference type="EMBL" id="KCZ88291.1"/>
    </source>
</evidence>
<dbReference type="SUPFAM" id="SSF102114">
    <property type="entry name" value="Radical SAM enzymes"/>
    <property type="match status" value="1"/>
</dbReference>
<proteinExistence type="predicted"/>
<evidence type="ECO:0000256" key="3">
    <source>
        <dbReference type="ARBA" id="ARBA00022723"/>
    </source>
</evidence>
<dbReference type="PATRIC" id="fig|1280950.3.peg.3122"/>
<dbReference type="OrthoDB" id="9810775at2"/>
<evidence type="ECO:0000256" key="4">
    <source>
        <dbReference type="ARBA" id="ARBA00023004"/>
    </source>
</evidence>
<dbReference type="Pfam" id="PF04055">
    <property type="entry name" value="Radical_SAM"/>
    <property type="match status" value="1"/>
</dbReference>
<dbReference type="SFLD" id="SFLDG01067">
    <property type="entry name" value="SPASM/twitch_domain_containing"/>
    <property type="match status" value="1"/>
</dbReference>
<evidence type="ECO:0000256" key="5">
    <source>
        <dbReference type="ARBA" id="ARBA00023014"/>
    </source>
</evidence>
<dbReference type="CDD" id="cd01335">
    <property type="entry name" value="Radical_SAM"/>
    <property type="match status" value="1"/>
</dbReference>
<dbReference type="RefSeq" id="WP_035618810.1">
    <property type="nucleotide sequence ID" value="NZ_ARYK01000010.1"/>
</dbReference>
<keyword evidence="8" id="KW-1185">Reference proteome</keyword>
<dbReference type="SFLD" id="SFLDS00029">
    <property type="entry name" value="Radical_SAM"/>
    <property type="match status" value="1"/>
</dbReference>
<evidence type="ECO:0000259" key="6">
    <source>
        <dbReference type="PROSITE" id="PS51918"/>
    </source>
</evidence>
<dbReference type="eggNOG" id="COG0535">
    <property type="taxonomic scope" value="Bacteria"/>
</dbReference>
<organism evidence="7 8">
    <name type="scientific">Hyphomonas johnsonii MHS-2</name>
    <dbReference type="NCBI Taxonomy" id="1280950"/>
    <lineage>
        <taxon>Bacteria</taxon>
        <taxon>Pseudomonadati</taxon>
        <taxon>Pseudomonadota</taxon>
        <taxon>Alphaproteobacteria</taxon>
        <taxon>Hyphomonadales</taxon>
        <taxon>Hyphomonadaceae</taxon>
        <taxon>Hyphomonas</taxon>
    </lineage>
</organism>
<dbReference type="AlphaFoldDB" id="A0A059FCL8"/>
<comment type="cofactor">
    <cofactor evidence="1">
        <name>[4Fe-4S] cluster</name>
        <dbReference type="ChEBI" id="CHEBI:49883"/>
    </cofactor>
</comment>
<dbReference type="InterPro" id="IPR050377">
    <property type="entry name" value="Radical_SAM_PqqE_MftC-like"/>
</dbReference>